<proteinExistence type="predicted"/>
<keyword evidence="2" id="KW-1185">Reference proteome</keyword>
<dbReference type="GO" id="GO:0016787">
    <property type="term" value="F:hydrolase activity"/>
    <property type="evidence" value="ECO:0007669"/>
    <property type="project" value="UniProtKB-KW"/>
</dbReference>
<dbReference type="InterPro" id="IPR035959">
    <property type="entry name" value="RutC-like_sf"/>
</dbReference>
<dbReference type="SUPFAM" id="SSF55298">
    <property type="entry name" value="YjgF-like"/>
    <property type="match status" value="1"/>
</dbReference>
<comment type="caution">
    <text evidence="1">The sequence shown here is derived from an EMBL/GenBank/DDBJ whole genome shotgun (WGS) entry which is preliminary data.</text>
</comment>
<dbReference type="PANTHER" id="PTHR43857">
    <property type="entry name" value="BLR7761 PROTEIN"/>
    <property type="match status" value="1"/>
</dbReference>
<dbReference type="Pfam" id="PF01042">
    <property type="entry name" value="Ribonuc_L-PSP"/>
    <property type="match status" value="1"/>
</dbReference>
<dbReference type="CDD" id="cd00448">
    <property type="entry name" value="YjgF_YER057c_UK114_family"/>
    <property type="match status" value="1"/>
</dbReference>
<dbReference type="Gene3D" id="3.30.1330.40">
    <property type="entry name" value="RutC-like"/>
    <property type="match status" value="1"/>
</dbReference>
<dbReference type="RefSeq" id="WP_341399735.1">
    <property type="nucleotide sequence ID" value="NZ_JBBUTI010000009.1"/>
</dbReference>
<dbReference type="PANTHER" id="PTHR43857:SF1">
    <property type="entry name" value="YJGH FAMILY PROTEIN"/>
    <property type="match status" value="1"/>
</dbReference>
<organism evidence="1 2">
    <name type="scientific">Ideonella margarita</name>
    <dbReference type="NCBI Taxonomy" id="2984191"/>
    <lineage>
        <taxon>Bacteria</taxon>
        <taxon>Pseudomonadati</taxon>
        <taxon>Pseudomonadota</taxon>
        <taxon>Betaproteobacteria</taxon>
        <taxon>Burkholderiales</taxon>
        <taxon>Sphaerotilaceae</taxon>
        <taxon>Ideonella</taxon>
    </lineage>
</organism>
<evidence type="ECO:0000313" key="1">
    <source>
        <dbReference type="EMBL" id="MEK8047427.1"/>
    </source>
</evidence>
<protein>
    <submittedName>
        <fullName evidence="1">RidA family protein</fullName>
        <ecNumber evidence="1">3.5.-.-</ecNumber>
    </submittedName>
</protein>
<keyword evidence="1" id="KW-0378">Hydrolase</keyword>
<reference evidence="1 2" key="1">
    <citation type="submission" date="2024-04" db="EMBL/GenBank/DDBJ databases">
        <title>Novel species of the genus Ideonella isolated from streams.</title>
        <authorList>
            <person name="Lu H."/>
        </authorList>
    </citation>
    <scope>NUCLEOTIDE SEQUENCE [LARGE SCALE GENOMIC DNA]</scope>
    <source>
        <strain evidence="1 2">LYT19W</strain>
    </source>
</reference>
<name>A0ABU9C6B4_9BURK</name>
<gene>
    <name evidence="1" type="ORF">AACH00_13780</name>
</gene>
<evidence type="ECO:0000313" key="2">
    <source>
        <dbReference type="Proteomes" id="UP001379945"/>
    </source>
</evidence>
<dbReference type="Proteomes" id="UP001379945">
    <property type="component" value="Unassembled WGS sequence"/>
</dbReference>
<dbReference type="InterPro" id="IPR006175">
    <property type="entry name" value="YjgF/YER057c/UK114"/>
</dbReference>
<sequence length="137" mass="14866">MSALLPAGWPRPKGYANGVAAHGRQIFVAGMIGWDHNSQFHTDDFAGQARQALANIVAVLEAGGAKPQHITRMTWYVTDKREYLAAGPAIGQAFRELIGHYDIAMTAVQVVALIEDRAKVEIEVTAVVPDQDETIRG</sequence>
<dbReference type="EMBL" id="JBBUTI010000009">
    <property type="protein sequence ID" value="MEK8047427.1"/>
    <property type="molecule type" value="Genomic_DNA"/>
</dbReference>
<accession>A0ABU9C6B4</accession>
<dbReference type="EC" id="3.5.-.-" evidence="1"/>